<dbReference type="InterPro" id="IPR007627">
    <property type="entry name" value="RNA_pol_sigma70_r2"/>
</dbReference>
<dbReference type="Gene3D" id="1.10.1740.10">
    <property type="match status" value="1"/>
</dbReference>
<evidence type="ECO:0000259" key="5">
    <source>
        <dbReference type="Pfam" id="PF04542"/>
    </source>
</evidence>
<feature type="domain" description="RNA polymerase sigma factor 70 region 4 type 2" evidence="6">
    <location>
        <begin position="118"/>
        <end position="167"/>
    </location>
</feature>
<dbReference type="RefSeq" id="WP_186464126.1">
    <property type="nucleotide sequence ID" value="NZ_JAYNFR010000057.1"/>
</dbReference>
<dbReference type="GO" id="GO:0016987">
    <property type="term" value="F:sigma factor activity"/>
    <property type="evidence" value="ECO:0007669"/>
    <property type="project" value="UniProtKB-KW"/>
</dbReference>
<evidence type="ECO:0000259" key="6">
    <source>
        <dbReference type="Pfam" id="PF08281"/>
    </source>
</evidence>
<dbReference type="SUPFAM" id="SSF88946">
    <property type="entry name" value="Sigma2 domain of RNA polymerase sigma factors"/>
    <property type="match status" value="1"/>
</dbReference>
<evidence type="ECO:0000256" key="1">
    <source>
        <dbReference type="ARBA" id="ARBA00010641"/>
    </source>
</evidence>
<proteinExistence type="inferred from homology"/>
<evidence type="ECO:0000256" key="2">
    <source>
        <dbReference type="ARBA" id="ARBA00023015"/>
    </source>
</evidence>
<keyword evidence="8" id="KW-1185">Reference proteome</keyword>
<dbReference type="InterPro" id="IPR013324">
    <property type="entry name" value="RNA_pol_sigma_r3/r4-like"/>
</dbReference>
<evidence type="ECO:0000256" key="3">
    <source>
        <dbReference type="ARBA" id="ARBA00023082"/>
    </source>
</evidence>
<dbReference type="NCBIfam" id="TIGR02937">
    <property type="entry name" value="sigma70-ECF"/>
    <property type="match status" value="1"/>
</dbReference>
<dbReference type="InterPro" id="IPR013249">
    <property type="entry name" value="RNA_pol_sigma70_r4_t2"/>
</dbReference>
<dbReference type="AlphaFoldDB" id="A0A560GCW8"/>
<feature type="domain" description="RNA polymerase sigma-70 region 2" evidence="5">
    <location>
        <begin position="20"/>
        <end position="80"/>
    </location>
</feature>
<dbReference type="Proteomes" id="UP000316545">
    <property type="component" value="Unassembled WGS sequence"/>
</dbReference>
<dbReference type="InterPro" id="IPR036388">
    <property type="entry name" value="WH-like_DNA-bd_sf"/>
</dbReference>
<accession>A0A560GCW8</accession>
<reference evidence="7 8" key="1">
    <citation type="submission" date="2019-06" db="EMBL/GenBank/DDBJ databases">
        <title>Genomic Encyclopedia of Type Strains, Phase IV (KMG-V): Genome sequencing to study the core and pangenomes of soil and plant-associated prokaryotes.</title>
        <authorList>
            <person name="Whitman W."/>
        </authorList>
    </citation>
    <scope>NUCLEOTIDE SEQUENCE [LARGE SCALE GENOMIC DNA]</scope>
    <source>
        <strain evidence="7 8">BR 11865</strain>
    </source>
</reference>
<gene>
    <name evidence="7" type="ORF">FBZ88_101127</name>
</gene>
<dbReference type="Gene3D" id="1.10.10.10">
    <property type="entry name" value="Winged helix-like DNA-binding domain superfamily/Winged helix DNA-binding domain"/>
    <property type="match status" value="1"/>
</dbReference>
<dbReference type="Pfam" id="PF04542">
    <property type="entry name" value="Sigma70_r2"/>
    <property type="match status" value="1"/>
</dbReference>
<dbReference type="EMBL" id="VITO01000001">
    <property type="protein sequence ID" value="TWB31757.1"/>
    <property type="molecule type" value="Genomic_DNA"/>
</dbReference>
<comment type="caution">
    <text evidence="7">The sequence shown here is derived from an EMBL/GenBank/DDBJ whole genome shotgun (WGS) entry which is preliminary data.</text>
</comment>
<dbReference type="InterPro" id="IPR039425">
    <property type="entry name" value="RNA_pol_sigma-70-like"/>
</dbReference>
<organism evidence="7 8">
    <name type="scientific">Nitrospirillum amazonense</name>
    <dbReference type="NCBI Taxonomy" id="28077"/>
    <lineage>
        <taxon>Bacteria</taxon>
        <taxon>Pseudomonadati</taxon>
        <taxon>Pseudomonadota</taxon>
        <taxon>Alphaproteobacteria</taxon>
        <taxon>Rhodospirillales</taxon>
        <taxon>Azospirillaceae</taxon>
        <taxon>Nitrospirillum</taxon>
    </lineage>
</organism>
<evidence type="ECO:0000313" key="7">
    <source>
        <dbReference type="EMBL" id="TWB31757.1"/>
    </source>
</evidence>
<dbReference type="PANTHER" id="PTHR43133:SF25">
    <property type="entry name" value="RNA POLYMERASE SIGMA FACTOR RFAY-RELATED"/>
    <property type="match status" value="1"/>
</dbReference>
<comment type="similarity">
    <text evidence="1">Belongs to the sigma-70 factor family. ECF subfamily.</text>
</comment>
<dbReference type="InterPro" id="IPR013325">
    <property type="entry name" value="RNA_pol_sigma_r2"/>
</dbReference>
<dbReference type="GO" id="GO:0003677">
    <property type="term" value="F:DNA binding"/>
    <property type="evidence" value="ECO:0007669"/>
    <property type="project" value="InterPro"/>
</dbReference>
<evidence type="ECO:0000256" key="4">
    <source>
        <dbReference type="ARBA" id="ARBA00023163"/>
    </source>
</evidence>
<dbReference type="InterPro" id="IPR014284">
    <property type="entry name" value="RNA_pol_sigma-70_dom"/>
</dbReference>
<keyword evidence="2" id="KW-0805">Transcription regulation</keyword>
<keyword evidence="4" id="KW-0804">Transcription</keyword>
<sequence>MRGDETADRTRRFQDQVLIHLDAAYGLARYMTRDPVAAEDIVQDAFLRAHRAFDGFRGGDARAWLLTIVRNNVHSWAAARRDRAEQALESVPGQGADIADEAAPTPEAWLAAQEDAADLRTLIEGLPPAFRETLLLREMEEMSYRDIAAVTGAPVGTVMSRLARARDLLAAAWRRREAGETR</sequence>
<dbReference type="PANTHER" id="PTHR43133">
    <property type="entry name" value="RNA POLYMERASE ECF-TYPE SIGMA FACTO"/>
    <property type="match status" value="1"/>
</dbReference>
<name>A0A560GCW8_9PROT</name>
<keyword evidence="3" id="KW-0731">Sigma factor</keyword>
<evidence type="ECO:0000313" key="8">
    <source>
        <dbReference type="Proteomes" id="UP000316545"/>
    </source>
</evidence>
<dbReference type="SUPFAM" id="SSF88659">
    <property type="entry name" value="Sigma3 and sigma4 domains of RNA polymerase sigma factors"/>
    <property type="match status" value="1"/>
</dbReference>
<dbReference type="Pfam" id="PF08281">
    <property type="entry name" value="Sigma70_r4_2"/>
    <property type="match status" value="1"/>
</dbReference>
<protein>
    <submittedName>
        <fullName evidence="7">RNA polymerase sigma-70 factor (ECF subfamily)</fullName>
    </submittedName>
</protein>
<dbReference type="GO" id="GO:0006352">
    <property type="term" value="P:DNA-templated transcription initiation"/>
    <property type="evidence" value="ECO:0007669"/>
    <property type="project" value="InterPro"/>
</dbReference>